<dbReference type="EMBL" id="WJXA01000010">
    <property type="protein sequence ID" value="KAF7129518.1"/>
    <property type="molecule type" value="Genomic_DNA"/>
</dbReference>
<comment type="caution">
    <text evidence="1">The sequence shown here is derived from an EMBL/GenBank/DDBJ whole genome shotgun (WGS) entry which is preliminary data.</text>
</comment>
<keyword evidence="2" id="KW-1185">Reference proteome</keyword>
<dbReference type="AlphaFoldDB" id="A0A834GFW0"/>
<accession>A0A834GFW0</accession>
<dbReference type="Proteomes" id="UP000626092">
    <property type="component" value="Unassembled WGS sequence"/>
</dbReference>
<sequence length="228" mass="25687">MGATRKRYCNKVTTTIGPAMAVTFFSSSTNAFGRKGGCALAIRGPTYRITYTAFGAFLDEYHHILPLGGVVHWRFSSMFAQWLDGLGLLYHSFLLCSDEVIISSVLITSNAGIRNAWHLNYVVPAGSAQKLPKGLCSYFPADGASTWIMLRHGFRAWPVEECEARLNEVFHIFDLEDMVIHMADRPLEIAIQDLKLDVPEFDQFWAAINMELLDYLLIIMLPNAEFQQ</sequence>
<name>A0A834GFW0_RHOSS</name>
<organism evidence="1 2">
    <name type="scientific">Rhododendron simsii</name>
    <name type="common">Sims's rhododendron</name>
    <dbReference type="NCBI Taxonomy" id="118357"/>
    <lineage>
        <taxon>Eukaryota</taxon>
        <taxon>Viridiplantae</taxon>
        <taxon>Streptophyta</taxon>
        <taxon>Embryophyta</taxon>
        <taxon>Tracheophyta</taxon>
        <taxon>Spermatophyta</taxon>
        <taxon>Magnoliopsida</taxon>
        <taxon>eudicotyledons</taxon>
        <taxon>Gunneridae</taxon>
        <taxon>Pentapetalae</taxon>
        <taxon>asterids</taxon>
        <taxon>Ericales</taxon>
        <taxon>Ericaceae</taxon>
        <taxon>Ericoideae</taxon>
        <taxon>Rhodoreae</taxon>
        <taxon>Rhododendron</taxon>
    </lineage>
</organism>
<reference evidence="1" key="1">
    <citation type="submission" date="2019-11" db="EMBL/GenBank/DDBJ databases">
        <authorList>
            <person name="Liu Y."/>
            <person name="Hou J."/>
            <person name="Li T.-Q."/>
            <person name="Guan C.-H."/>
            <person name="Wu X."/>
            <person name="Wu H.-Z."/>
            <person name="Ling F."/>
            <person name="Zhang R."/>
            <person name="Shi X.-G."/>
            <person name="Ren J.-P."/>
            <person name="Chen E.-F."/>
            <person name="Sun J.-M."/>
        </authorList>
    </citation>
    <scope>NUCLEOTIDE SEQUENCE</scope>
    <source>
        <strain evidence="1">Adult_tree_wgs_1</strain>
        <tissue evidence="1">Leaves</tissue>
    </source>
</reference>
<evidence type="ECO:0000313" key="1">
    <source>
        <dbReference type="EMBL" id="KAF7129518.1"/>
    </source>
</evidence>
<protein>
    <submittedName>
        <fullName evidence="1">Uncharacterized protein</fullName>
    </submittedName>
</protein>
<gene>
    <name evidence="1" type="ORF">RHSIM_Rhsim10G0074900</name>
</gene>
<evidence type="ECO:0000313" key="2">
    <source>
        <dbReference type="Proteomes" id="UP000626092"/>
    </source>
</evidence>
<proteinExistence type="predicted"/>